<evidence type="ECO:0000256" key="1">
    <source>
        <dbReference type="ARBA" id="ARBA00004514"/>
    </source>
</evidence>
<dbReference type="GO" id="GO:0044780">
    <property type="term" value="P:bacterial-type flagellum assembly"/>
    <property type="evidence" value="ECO:0007669"/>
    <property type="project" value="InterPro"/>
</dbReference>
<dbReference type="SUPFAM" id="SSF101116">
    <property type="entry name" value="Flagellar export chaperone FliS"/>
    <property type="match status" value="1"/>
</dbReference>
<evidence type="ECO:0000256" key="5">
    <source>
        <dbReference type="ARBA" id="ARBA00023186"/>
    </source>
</evidence>
<dbReference type="Pfam" id="PF02561">
    <property type="entry name" value="FliS"/>
    <property type="match status" value="1"/>
</dbReference>
<name>A0A1S7LNG6_MAGMO</name>
<dbReference type="InterPro" id="IPR036584">
    <property type="entry name" value="FliS_sf"/>
</dbReference>
<evidence type="ECO:0000313" key="7">
    <source>
        <dbReference type="EMBL" id="CRH07719.1"/>
    </source>
</evidence>
<sequence>MSYGLRSYKSSRTNTASREDLLILLYEGAIRFLERSIQAFEEGDFPEHKTKLQKTTAIVGELQNTLDFEKGGDLAMQLFDLYNYMLDQLTQVNIKRKIEPAHDVVDLLKTLLDGWRQAVRQVKEQGGMAAAAGASAPVANPAAMVNTQQRAPQPQGVGQSVAQQQPQAARPRLSRPHVL</sequence>
<reference evidence="7" key="1">
    <citation type="submission" date="2015-04" db="EMBL/GenBank/DDBJ databases">
        <authorList>
            <person name="Syromyatnikov M.Y."/>
            <person name="Popov V.N."/>
        </authorList>
    </citation>
    <scope>NUCLEOTIDE SEQUENCE</scope>
    <source>
        <strain evidence="7">MO-1</strain>
    </source>
</reference>
<dbReference type="AlphaFoldDB" id="A0A1S7LNG6"/>
<comment type="similarity">
    <text evidence="2">Belongs to the FliS family.</text>
</comment>
<keyword evidence="5" id="KW-0143">Chaperone</keyword>
<feature type="compositionally biased region" description="Low complexity" evidence="6">
    <location>
        <begin position="146"/>
        <end position="171"/>
    </location>
</feature>
<dbReference type="PANTHER" id="PTHR34773:SF1">
    <property type="entry name" value="FLAGELLAR SECRETION CHAPERONE FLIS"/>
    <property type="match status" value="1"/>
</dbReference>
<comment type="subcellular location">
    <subcellularLocation>
        <location evidence="1">Cytoplasm</location>
        <location evidence="1">Cytosol</location>
    </subcellularLocation>
</comment>
<keyword evidence="7" id="KW-0966">Cell projection</keyword>
<gene>
    <name evidence="7" type="ORF">MAGMO_3583</name>
</gene>
<evidence type="ECO:0000256" key="2">
    <source>
        <dbReference type="ARBA" id="ARBA00008787"/>
    </source>
</evidence>
<keyword evidence="3" id="KW-0963">Cytoplasm</keyword>
<evidence type="ECO:0000256" key="3">
    <source>
        <dbReference type="ARBA" id="ARBA00022490"/>
    </source>
</evidence>
<proteinExistence type="inferred from homology"/>
<dbReference type="NCBIfam" id="TIGR00208">
    <property type="entry name" value="fliS"/>
    <property type="match status" value="1"/>
</dbReference>
<organism evidence="7">
    <name type="scientific">Magnetococcus massalia (strain MO-1)</name>
    <dbReference type="NCBI Taxonomy" id="451514"/>
    <lineage>
        <taxon>Bacteria</taxon>
        <taxon>Pseudomonadati</taxon>
        <taxon>Pseudomonadota</taxon>
        <taxon>Magnetococcia</taxon>
        <taxon>Magnetococcales</taxon>
        <taxon>Magnetococcaceae</taxon>
        <taxon>Magnetococcus</taxon>
    </lineage>
</organism>
<keyword evidence="7" id="KW-0282">Flagellum</keyword>
<evidence type="ECO:0000256" key="6">
    <source>
        <dbReference type="SAM" id="MobiDB-lite"/>
    </source>
</evidence>
<evidence type="ECO:0000256" key="4">
    <source>
        <dbReference type="ARBA" id="ARBA00022795"/>
    </source>
</evidence>
<protein>
    <submittedName>
        <fullName evidence="7">Putative flagellar protein FliS</fullName>
    </submittedName>
</protein>
<dbReference type="Gene3D" id="1.20.120.340">
    <property type="entry name" value="Flagellar protein FliS"/>
    <property type="match status" value="1"/>
</dbReference>
<feature type="region of interest" description="Disordered" evidence="6">
    <location>
        <begin position="146"/>
        <end position="179"/>
    </location>
</feature>
<dbReference type="GO" id="GO:0005829">
    <property type="term" value="C:cytosol"/>
    <property type="evidence" value="ECO:0007669"/>
    <property type="project" value="UniProtKB-SubCell"/>
</dbReference>
<dbReference type="CDD" id="cd16098">
    <property type="entry name" value="FliS"/>
    <property type="match status" value="1"/>
</dbReference>
<dbReference type="InterPro" id="IPR003713">
    <property type="entry name" value="FliS"/>
</dbReference>
<dbReference type="PANTHER" id="PTHR34773">
    <property type="entry name" value="FLAGELLAR SECRETION CHAPERONE FLIS"/>
    <property type="match status" value="1"/>
</dbReference>
<keyword evidence="7" id="KW-0969">Cilium</keyword>
<dbReference type="EMBL" id="LO017727">
    <property type="protein sequence ID" value="CRH07719.1"/>
    <property type="molecule type" value="Genomic_DNA"/>
</dbReference>
<keyword evidence="4" id="KW-1005">Bacterial flagellum biogenesis</keyword>
<dbReference type="GO" id="GO:0071973">
    <property type="term" value="P:bacterial-type flagellum-dependent cell motility"/>
    <property type="evidence" value="ECO:0007669"/>
    <property type="project" value="TreeGrafter"/>
</dbReference>
<accession>A0A1S7LNG6</accession>